<name>A0A8J6NZU3_9BACT</name>
<reference evidence="2 3" key="1">
    <citation type="submission" date="2020-08" db="EMBL/GenBank/DDBJ databases">
        <title>Bridging the membrane lipid divide: bacteria of the FCB group superphylum have the potential to synthesize archaeal ether lipids.</title>
        <authorList>
            <person name="Villanueva L."/>
            <person name="Von Meijenfeldt F.A.B."/>
            <person name="Westbye A.B."/>
            <person name="Yadav S."/>
            <person name="Hopmans E.C."/>
            <person name="Dutilh B.E."/>
            <person name="Sinninghe Damste J.S."/>
        </authorList>
    </citation>
    <scope>NUCLEOTIDE SEQUENCE [LARGE SCALE GENOMIC DNA]</scope>
    <source>
        <strain evidence="2">NIOZ-UU17</strain>
    </source>
</reference>
<dbReference type="Pfam" id="PF01936">
    <property type="entry name" value="NYN"/>
    <property type="match status" value="1"/>
</dbReference>
<dbReference type="InterPro" id="IPR021139">
    <property type="entry name" value="NYN"/>
</dbReference>
<protein>
    <submittedName>
        <fullName evidence="2">NYN domain-containing protein</fullName>
    </submittedName>
</protein>
<sequence>MVSQVEIKNMALFCDFENVALGVKDSKYAKFDIQKVLERLLLKGSIVVKKAYCD</sequence>
<evidence type="ECO:0000259" key="1">
    <source>
        <dbReference type="Pfam" id="PF01936"/>
    </source>
</evidence>
<evidence type="ECO:0000313" key="3">
    <source>
        <dbReference type="Proteomes" id="UP000605201"/>
    </source>
</evidence>
<dbReference type="AlphaFoldDB" id="A0A8J6NZU3"/>
<evidence type="ECO:0000313" key="2">
    <source>
        <dbReference type="EMBL" id="MBC8430662.1"/>
    </source>
</evidence>
<dbReference type="Proteomes" id="UP000605201">
    <property type="component" value="Unassembled WGS sequence"/>
</dbReference>
<dbReference type="GO" id="GO:0004540">
    <property type="term" value="F:RNA nuclease activity"/>
    <property type="evidence" value="ECO:0007669"/>
    <property type="project" value="InterPro"/>
</dbReference>
<gene>
    <name evidence="2" type="ORF">H8D96_01960</name>
</gene>
<dbReference type="Gene3D" id="3.40.50.1010">
    <property type="entry name" value="5'-nuclease"/>
    <property type="match status" value="1"/>
</dbReference>
<feature type="domain" description="NYN" evidence="1">
    <location>
        <begin position="10"/>
        <end position="54"/>
    </location>
</feature>
<organism evidence="2 3">
    <name type="scientific">Candidatus Desulfatibia vada</name>
    <dbReference type="NCBI Taxonomy" id="2841696"/>
    <lineage>
        <taxon>Bacteria</taxon>
        <taxon>Pseudomonadati</taxon>
        <taxon>Thermodesulfobacteriota</taxon>
        <taxon>Desulfobacteria</taxon>
        <taxon>Desulfobacterales</taxon>
        <taxon>Desulfobacterales incertae sedis</taxon>
        <taxon>Candidatus Desulfatibia</taxon>
    </lineage>
</organism>
<dbReference type="EMBL" id="JACNIG010000067">
    <property type="protein sequence ID" value="MBC8430662.1"/>
    <property type="molecule type" value="Genomic_DNA"/>
</dbReference>
<comment type="caution">
    <text evidence="2">The sequence shown here is derived from an EMBL/GenBank/DDBJ whole genome shotgun (WGS) entry which is preliminary data.</text>
</comment>
<accession>A0A8J6NZU3</accession>
<proteinExistence type="predicted"/>
<feature type="non-terminal residue" evidence="2">
    <location>
        <position position="54"/>
    </location>
</feature>